<dbReference type="PANTHER" id="PTHR31252">
    <property type="entry name" value="DUF4419 DOMAIN-CONTAINING PROTEIN"/>
    <property type="match status" value="1"/>
</dbReference>
<evidence type="ECO:0000313" key="2">
    <source>
        <dbReference type="Proteomes" id="UP000562682"/>
    </source>
</evidence>
<organism evidence="1 2">
    <name type="scientific">Fusarium denticulatum</name>
    <dbReference type="NCBI Taxonomy" id="48507"/>
    <lineage>
        <taxon>Eukaryota</taxon>
        <taxon>Fungi</taxon>
        <taxon>Dikarya</taxon>
        <taxon>Ascomycota</taxon>
        <taxon>Pezizomycotina</taxon>
        <taxon>Sordariomycetes</taxon>
        <taxon>Hypocreomycetidae</taxon>
        <taxon>Hypocreales</taxon>
        <taxon>Nectriaceae</taxon>
        <taxon>Fusarium</taxon>
        <taxon>Fusarium fujikuroi species complex</taxon>
    </lineage>
</organism>
<dbReference type="AlphaFoldDB" id="A0A8H5X801"/>
<dbReference type="PANTHER" id="PTHR31252:SF11">
    <property type="entry name" value="DUF4419 DOMAIN-CONTAINING PROTEIN"/>
    <property type="match status" value="1"/>
</dbReference>
<sequence>MPVTVAIPHSKANPWEYPYPKVENTTQLLPGASSHEADGRQKIIQSSFSFKGSLEENHVMLSRNGLVWSSFHAYSTHHHLTIRPEDIWFAIITQLSAYINSNSEKMRNYFVSHGGQKKLQVIDYGTLHSADYGKFSRMMTLMIAKNIKDPSFREWVLPSFSTTTDSDRIVGSVLLMGALQKYFSYTMTLTCGIPSVTLLGEVTDYEDILKRLDKLDEMGEEPIQFAKLLRPILRNMILSFTQPSDPSIHTFWNQIADMDHGSGSNMMTGWITAFCYWDDEGKAQPLSREHCTLGGLMYPYVDTNNIPCGYVTVPVEVDDHGTLYNCKMKAGSVGMQIVPGPEGYVSALDSFEDGGHNEEVNDKKTGIKPVTGWMIYEVPQQSWFRNIWPF</sequence>
<keyword evidence="2" id="KW-1185">Reference proteome</keyword>
<dbReference type="InterPro" id="IPR025533">
    <property type="entry name" value="DUF4419"/>
</dbReference>
<gene>
    <name evidence="1" type="ORF">FDENT_5705</name>
</gene>
<dbReference type="Pfam" id="PF14388">
    <property type="entry name" value="DUF4419"/>
    <property type="match status" value="1"/>
</dbReference>
<accession>A0A8H5X801</accession>
<reference evidence="1 2" key="1">
    <citation type="submission" date="2020-05" db="EMBL/GenBank/DDBJ databases">
        <title>Identification and distribution of gene clusters putatively required for synthesis of sphingolipid metabolism inhibitors in phylogenetically diverse species of the filamentous fungus Fusarium.</title>
        <authorList>
            <person name="Kim H.-S."/>
            <person name="Busman M."/>
            <person name="Brown D.W."/>
            <person name="Divon H."/>
            <person name="Uhlig S."/>
            <person name="Proctor R.H."/>
        </authorList>
    </citation>
    <scope>NUCLEOTIDE SEQUENCE [LARGE SCALE GENOMIC DNA]</scope>
    <source>
        <strain evidence="1 2">NRRL 25311</strain>
    </source>
</reference>
<protein>
    <submittedName>
        <fullName evidence="1">Uncharacterized protein</fullName>
    </submittedName>
</protein>
<evidence type="ECO:0000313" key="1">
    <source>
        <dbReference type="EMBL" id="KAF5686701.1"/>
    </source>
</evidence>
<proteinExistence type="predicted"/>
<dbReference type="Proteomes" id="UP000562682">
    <property type="component" value="Unassembled WGS sequence"/>
</dbReference>
<dbReference type="EMBL" id="JAAOAK010000142">
    <property type="protein sequence ID" value="KAF5686701.1"/>
    <property type="molecule type" value="Genomic_DNA"/>
</dbReference>
<name>A0A8H5X801_9HYPO</name>
<comment type="caution">
    <text evidence="1">The sequence shown here is derived from an EMBL/GenBank/DDBJ whole genome shotgun (WGS) entry which is preliminary data.</text>
</comment>